<dbReference type="InParanoid" id="E9ADD0"/>
<feature type="transmembrane region" description="Helical" evidence="1">
    <location>
        <begin position="150"/>
        <end position="170"/>
    </location>
</feature>
<evidence type="ECO:0000313" key="3">
    <source>
        <dbReference type="Proteomes" id="UP000000542"/>
    </source>
</evidence>
<dbReference type="eggNOG" id="ENOG502S44I">
    <property type="taxonomic scope" value="Eukaryota"/>
</dbReference>
<dbReference type="PANTHER" id="PTHR14624">
    <property type="entry name" value="DFG10 PROTEIN"/>
    <property type="match status" value="1"/>
</dbReference>
<dbReference type="GO" id="GO:0005783">
    <property type="term" value="C:endoplasmic reticulum"/>
    <property type="evidence" value="ECO:0000318"/>
    <property type="project" value="GO_Central"/>
</dbReference>
<dbReference type="VEuPathDB" id="TriTrypDB:LMJSD75_270021600"/>
<organism evidence="2 3">
    <name type="scientific">Leishmania major</name>
    <dbReference type="NCBI Taxonomy" id="5664"/>
    <lineage>
        <taxon>Eukaryota</taxon>
        <taxon>Discoba</taxon>
        <taxon>Euglenozoa</taxon>
        <taxon>Kinetoplastea</taxon>
        <taxon>Metakinetoplastina</taxon>
        <taxon>Trypanosomatida</taxon>
        <taxon>Trypanosomatidae</taxon>
        <taxon>Leishmaniinae</taxon>
        <taxon>Leishmania</taxon>
    </lineage>
</organism>
<gene>
    <name evidence="2" type="ORF">LMJF_27_1510</name>
</gene>
<sequence>MRAVLSRIARPATQTRPIFSIDPPLHVLFPSSTTALRQANSVSLNVALAMLVECIDSMPVRVALVYWSMSFVVLLLRLFCAEFAGLSSYGGRSAGAAAIPGVCKAERDRVGKYSAAVAATTLTRWCATPVHWLASSFLGRWRTTRKQSFTAFYVTGLVTSAALFGIRWIAHRSNAASSHPSLVALSSPAPAHPLLCVPQVLFTLHCAVRLTETCLVQRFREHDTVTLFAAVAGSTFYVMAAISSAAPSHTSVPRASQWLHRLPVMRCVFGAGTTAHLSLQAIQVTVHTILTRLRQSPSHTVSSTKETQMRGWEEGLWRRVQAHLATSSVDQGESPNGLSTPPELYGAWRRYRYPYSSNVCFQVVLDPHYTCEVAMYAVNTILLLLCVLPDATEPATDIAAGAARGMGSRFTSGEPQWCRIACASVPWFSALASVGVTVFTAANLGITSAEHRRFWMAANATRRLVGSALRTILDEEQAKPLSNGGGRLPAEIVGAAEYMLREAVVEEVVPRWNVFPFVW</sequence>
<reference evidence="2 3" key="1">
    <citation type="journal article" date="2005" name="Science">
        <title>The genome of the kinetoplastid parasite, Leishmania major.</title>
        <authorList>
            <person name="Ivens A.C."/>
            <person name="Peacock C.S."/>
            <person name="Worthey E.A."/>
            <person name="Murphy L."/>
            <person name="Aggarwal G."/>
            <person name="Berriman M."/>
            <person name="Sisk E."/>
            <person name="Rajandream M.A."/>
            <person name="Adlem E."/>
            <person name="Aert R."/>
            <person name="Anupama A."/>
            <person name="Apostolou Z."/>
            <person name="Attipoe P."/>
            <person name="Bason N."/>
            <person name="Bauser C."/>
            <person name="Beck A."/>
            <person name="Beverley S.M."/>
            <person name="Bianchettin G."/>
            <person name="Borzym K."/>
            <person name="Bothe G."/>
            <person name="Bruschi C.V."/>
            <person name="Collins M."/>
            <person name="Cadag E."/>
            <person name="Ciarloni L."/>
            <person name="Clayton C."/>
            <person name="Coulson R.M."/>
            <person name="Cronin A."/>
            <person name="Cruz A.K."/>
            <person name="Davies R.M."/>
            <person name="De Gaudenzi J."/>
            <person name="Dobson D.E."/>
            <person name="Duesterhoeft A."/>
            <person name="Fazelina G."/>
            <person name="Fosker N."/>
            <person name="Frasch A.C."/>
            <person name="Fraser A."/>
            <person name="Fuchs M."/>
            <person name="Gabel C."/>
            <person name="Goble A."/>
            <person name="Goffeau A."/>
            <person name="Harris D."/>
            <person name="Hertz-Fowler C."/>
            <person name="Hilbert H."/>
            <person name="Horn D."/>
            <person name="Huang Y."/>
            <person name="Klages S."/>
            <person name="Knights A."/>
            <person name="Kube M."/>
            <person name="Larke N."/>
            <person name="Litvin L."/>
            <person name="Lord A."/>
            <person name="Louie T."/>
            <person name="Marra M."/>
            <person name="Masuy D."/>
            <person name="Matthews K."/>
            <person name="Michaeli S."/>
            <person name="Mottram J.C."/>
            <person name="Muller-Auer S."/>
            <person name="Munden H."/>
            <person name="Nelson S."/>
            <person name="Norbertczak H."/>
            <person name="Oliver K."/>
            <person name="O'neil S."/>
            <person name="Pentony M."/>
            <person name="Pohl T.M."/>
            <person name="Price C."/>
            <person name="Purnelle B."/>
            <person name="Quail M.A."/>
            <person name="Rabbinowitsch E."/>
            <person name="Reinhardt R."/>
            <person name="Rieger M."/>
            <person name="Rinta J."/>
            <person name="Robben J."/>
            <person name="Robertson L."/>
            <person name="Ruiz J.C."/>
            <person name="Rutter S."/>
            <person name="Saunders D."/>
            <person name="Schafer M."/>
            <person name="Schein J."/>
            <person name="Schwartz D.C."/>
            <person name="Seeger K."/>
            <person name="Seyler A."/>
            <person name="Sharp S."/>
            <person name="Shin H."/>
            <person name="Sivam D."/>
            <person name="Squares R."/>
            <person name="Squares S."/>
            <person name="Tosato V."/>
            <person name="Vogt C."/>
            <person name="Volckaert G."/>
            <person name="Wambutt R."/>
            <person name="Warren T."/>
            <person name="Wedler H."/>
            <person name="Woodward J."/>
            <person name="Zhou S."/>
            <person name="Zimmermann W."/>
            <person name="Smith D.F."/>
            <person name="Blackwell J.M."/>
            <person name="Stuart K.D."/>
            <person name="Barrell B."/>
            <person name="Myler P.J."/>
        </authorList>
    </citation>
    <scope>NUCLEOTIDE SEQUENCE [LARGE SCALE GENOMIC DNA]</scope>
    <source>
        <strain evidence="3">MHOM/IL/81/Friedlin</strain>
    </source>
</reference>
<dbReference type="OMA" id="TCEVAMY"/>
<dbReference type="GeneID" id="12982743"/>
<dbReference type="GO" id="GO:0102389">
    <property type="term" value="F:polyprenol reductase activity"/>
    <property type="evidence" value="ECO:0000318"/>
    <property type="project" value="GO_Central"/>
</dbReference>
<dbReference type="PANTHER" id="PTHR14624:SF0">
    <property type="entry name" value="POLYPRENOL REDUCTASE"/>
    <property type="match status" value="1"/>
</dbReference>
<dbReference type="KEGG" id="lma:LMJF_27_1510"/>
<dbReference type="VEuPathDB" id="TriTrypDB:LMJLV39_270021400"/>
<dbReference type="VEuPathDB" id="TriTrypDB:LMJFC_270023200"/>
<proteinExistence type="predicted"/>
<keyword evidence="1" id="KW-0812">Transmembrane</keyword>
<evidence type="ECO:0000256" key="1">
    <source>
        <dbReference type="SAM" id="Phobius"/>
    </source>
</evidence>
<evidence type="ECO:0000313" key="2">
    <source>
        <dbReference type="EMBL" id="CBZ12218.1"/>
    </source>
</evidence>
<name>E9ADD0_LEIMA</name>
<keyword evidence="1" id="KW-0472">Membrane</keyword>
<reference evidence="2 3" key="2">
    <citation type="journal article" date="2011" name="Genome Res.">
        <title>Chromosome and gene copy number variation allow major structural change between species and strains of Leishmania.</title>
        <authorList>
            <person name="Rogers M.B."/>
            <person name="Hilley J.D."/>
            <person name="Dickens N.J."/>
            <person name="Wilkes J."/>
            <person name="Bates P.A."/>
            <person name="Depledge D.P."/>
            <person name="Harris D."/>
            <person name="Her Y."/>
            <person name="Herzyk P."/>
            <person name="Imamura H."/>
            <person name="Otto T.D."/>
            <person name="Sanders M."/>
            <person name="Seeger K."/>
            <person name="Dujardin J.C."/>
            <person name="Berriman M."/>
            <person name="Smith D.F."/>
            <person name="Hertz-Fowler C."/>
            <person name="Mottram J.C."/>
        </authorList>
    </citation>
    <scope>NUCLEOTIDE SEQUENCE [LARGE SCALE GENOMIC DNA]</scope>
    <source>
        <strain evidence="3">MHOM/IL/81/Friedlin</strain>
    </source>
</reference>
<dbReference type="AlphaFoldDB" id="E9ADD0"/>
<dbReference type="Proteomes" id="UP000000542">
    <property type="component" value="Chromosome 27"/>
</dbReference>
<dbReference type="RefSeq" id="XP_003721959.1">
    <property type="nucleotide sequence ID" value="XM_003721911.1"/>
</dbReference>
<dbReference type="HOGENOM" id="CLU_525279_0_0_1"/>
<dbReference type="VEuPathDB" id="TriTrypDB:LmjF.27.1510"/>
<dbReference type="GO" id="GO:0006488">
    <property type="term" value="P:dolichol-linked oligosaccharide biosynthetic process"/>
    <property type="evidence" value="ECO:0007669"/>
    <property type="project" value="InterPro"/>
</dbReference>
<keyword evidence="1" id="KW-1133">Transmembrane helix</keyword>
<evidence type="ECO:0008006" key="4">
    <source>
        <dbReference type="Google" id="ProtNLM"/>
    </source>
</evidence>
<protein>
    <recommendedName>
        <fullName evidence="4">Polyprenol reductase</fullName>
    </recommendedName>
</protein>
<dbReference type="EMBL" id="FR796423">
    <property type="protein sequence ID" value="CBZ12218.1"/>
    <property type="molecule type" value="Genomic_DNA"/>
</dbReference>
<dbReference type="InterPro" id="IPR039698">
    <property type="entry name" value="Dfg10/SRD5A3"/>
</dbReference>
<keyword evidence="3" id="KW-1185">Reference proteome</keyword>
<accession>E9ADD0</accession>